<protein>
    <submittedName>
        <fullName evidence="2">Uncharacterized protein</fullName>
    </submittedName>
</protein>
<evidence type="ECO:0000313" key="4">
    <source>
        <dbReference type="Proteomes" id="UP000317422"/>
    </source>
</evidence>
<evidence type="ECO:0000256" key="1">
    <source>
        <dbReference type="SAM" id="MobiDB-lite"/>
    </source>
</evidence>
<sequence>MTATIEGMATADVYPTAVRYLGATQVAAEIGVSRTAVTQALRRNPPDSASPFPEPDAFVGDTPGWAPDRLGEIRAWYATPRQGRRQSE</sequence>
<evidence type="ECO:0000313" key="2">
    <source>
        <dbReference type="EMBL" id="TQN26102.1"/>
    </source>
</evidence>
<dbReference type="EMBL" id="VFQC01000004">
    <property type="protein sequence ID" value="TQN26102.1"/>
    <property type="molecule type" value="Genomic_DNA"/>
</dbReference>
<dbReference type="EMBL" id="VFQC01000003">
    <property type="protein sequence ID" value="TQN27476.1"/>
    <property type="molecule type" value="Genomic_DNA"/>
</dbReference>
<feature type="region of interest" description="Disordered" evidence="1">
    <location>
        <begin position="42"/>
        <end position="64"/>
    </location>
</feature>
<name>A0A543N2R4_9ACTN</name>
<organism evidence="2 4">
    <name type="scientific">Haloactinospora alba</name>
    <dbReference type="NCBI Taxonomy" id="405555"/>
    <lineage>
        <taxon>Bacteria</taxon>
        <taxon>Bacillati</taxon>
        <taxon>Actinomycetota</taxon>
        <taxon>Actinomycetes</taxon>
        <taxon>Streptosporangiales</taxon>
        <taxon>Nocardiopsidaceae</taxon>
        <taxon>Haloactinospora</taxon>
    </lineage>
</organism>
<dbReference type="AlphaFoldDB" id="A0A543N2R4"/>
<evidence type="ECO:0000313" key="3">
    <source>
        <dbReference type="EMBL" id="TQN27476.1"/>
    </source>
</evidence>
<accession>A0A543N2R4</accession>
<keyword evidence="4" id="KW-1185">Reference proteome</keyword>
<gene>
    <name evidence="3" type="ORF">FHX37_4196</name>
    <name evidence="2" type="ORF">FHX37_4640</name>
</gene>
<dbReference type="Proteomes" id="UP000317422">
    <property type="component" value="Unassembled WGS sequence"/>
</dbReference>
<dbReference type="OrthoDB" id="3634697at2"/>
<dbReference type="RefSeq" id="WP_141925886.1">
    <property type="nucleotide sequence ID" value="NZ_VFQC01000003.1"/>
</dbReference>
<comment type="caution">
    <text evidence="2">The sequence shown here is derived from an EMBL/GenBank/DDBJ whole genome shotgun (WGS) entry which is preliminary data.</text>
</comment>
<reference evidence="2 4" key="1">
    <citation type="submission" date="2019-06" db="EMBL/GenBank/DDBJ databases">
        <title>Sequencing the genomes of 1000 actinobacteria strains.</title>
        <authorList>
            <person name="Klenk H.-P."/>
        </authorList>
    </citation>
    <scope>NUCLEOTIDE SEQUENCE [LARGE SCALE GENOMIC DNA]</scope>
    <source>
        <strain evidence="2 4">DSM 45015</strain>
    </source>
</reference>
<proteinExistence type="predicted"/>